<dbReference type="CDD" id="cd07012">
    <property type="entry name" value="PBP2_Bug_TTT"/>
    <property type="match status" value="1"/>
</dbReference>
<dbReference type="InterPro" id="IPR005064">
    <property type="entry name" value="BUG"/>
</dbReference>
<dbReference type="Gene3D" id="3.40.190.10">
    <property type="entry name" value="Periplasmic binding protein-like II"/>
    <property type="match status" value="1"/>
</dbReference>
<name>Q1ARD7_RUBXD</name>
<dbReference type="InterPro" id="IPR042100">
    <property type="entry name" value="Bug_dom1"/>
</dbReference>
<dbReference type="AlphaFoldDB" id="Q1ARD7"/>
<dbReference type="RefSeq" id="WP_011566046.1">
    <property type="nucleotide sequence ID" value="NC_008148.1"/>
</dbReference>
<dbReference type="PANTHER" id="PTHR42928">
    <property type="entry name" value="TRICARBOXYLATE-BINDING PROTEIN"/>
    <property type="match status" value="1"/>
</dbReference>
<dbReference type="Proteomes" id="UP000006637">
    <property type="component" value="Chromosome"/>
</dbReference>
<evidence type="ECO:0000313" key="3">
    <source>
        <dbReference type="Proteomes" id="UP000006637"/>
    </source>
</evidence>
<protein>
    <submittedName>
        <fullName evidence="2">Uncharacterized protein UPF0065</fullName>
    </submittedName>
</protein>
<dbReference type="PANTHER" id="PTHR42928:SF3">
    <property type="entry name" value="UPF0065 PROTEIN YFLP"/>
    <property type="match status" value="1"/>
</dbReference>
<organism evidence="2 3">
    <name type="scientific">Rubrobacter xylanophilus (strain DSM 9941 / JCM 11954 / NBRC 16129 / PRD-1)</name>
    <dbReference type="NCBI Taxonomy" id="266117"/>
    <lineage>
        <taxon>Bacteria</taxon>
        <taxon>Bacillati</taxon>
        <taxon>Actinomycetota</taxon>
        <taxon>Rubrobacteria</taxon>
        <taxon>Rubrobacterales</taxon>
        <taxon>Rubrobacteraceae</taxon>
        <taxon>Rubrobacter</taxon>
    </lineage>
</organism>
<dbReference type="STRING" id="266117.Rxyl_3134"/>
<accession>Q1ARD7</accession>
<dbReference type="OrthoDB" id="9780943at2"/>
<reference evidence="2 3" key="1">
    <citation type="submission" date="2006-06" db="EMBL/GenBank/DDBJ databases">
        <title>Complete sequence of Rubrobacter xylanophilus DSM 9941.</title>
        <authorList>
            <consortium name="US DOE Joint Genome Institute"/>
            <person name="Copeland A."/>
            <person name="Lucas S."/>
            <person name="Lapidus A."/>
            <person name="Barry K."/>
            <person name="Detter J.C."/>
            <person name="Glavina del Rio T."/>
            <person name="Hammon N."/>
            <person name="Israni S."/>
            <person name="Dalin E."/>
            <person name="Tice H."/>
            <person name="Pitluck S."/>
            <person name="Munk A.C."/>
            <person name="Brettin T."/>
            <person name="Bruce D."/>
            <person name="Han C."/>
            <person name="Tapia R."/>
            <person name="Gilna P."/>
            <person name="Schmutz J."/>
            <person name="Larimer F."/>
            <person name="Land M."/>
            <person name="Hauser L."/>
            <person name="Kyrpides N."/>
            <person name="Lykidis A."/>
            <person name="da Costa M.S."/>
            <person name="Rainey F.A."/>
            <person name="Empadinhas N."/>
            <person name="Jolivet E."/>
            <person name="Battista J.R."/>
            <person name="Richardson P."/>
        </authorList>
    </citation>
    <scope>NUCLEOTIDE SEQUENCE [LARGE SCALE GENOMIC DNA]</scope>
    <source>
        <strain evidence="3">DSM 9941 / NBRC 16129 / PRD-1</strain>
    </source>
</reference>
<dbReference type="EMBL" id="CP000386">
    <property type="protein sequence ID" value="ABG06041.1"/>
    <property type="molecule type" value="Genomic_DNA"/>
</dbReference>
<sequence length="311" mass="33039">MGAAGCAGGGGGDYPEGDIEIMAPADPGGGWDQTARAMQRALTEGGVVEENVEVYNVGGAGGTIGLAQFVNDHAGDPNQLMVMGLVMVGAIHLNDSPVDLSQPTPIASLITEWEGIVVPSGSEYRSLKELLEDFKADPESVSWAGGSAGSTDQILAGLLAREVGVDPARVNYVAHSGGGEANAAILSGSVTAGVSGLAEFMDQVRAGKMRLLAVSSGERIEGVDAPTLKELGYDLVVPNWRGVMAPPDIEEEDRQAITDMIREMRATSVWKKTLRQNDWTDFFKTGEEFAAYIKEENRRVERLLQDMDLTK</sequence>
<dbReference type="PhylomeDB" id="Q1ARD7"/>
<dbReference type="Pfam" id="PF03401">
    <property type="entry name" value="TctC"/>
    <property type="match status" value="1"/>
</dbReference>
<dbReference type="HOGENOM" id="CLU_045683_1_0_11"/>
<dbReference type="KEGG" id="rxy:Rxyl_3134"/>
<evidence type="ECO:0000256" key="1">
    <source>
        <dbReference type="ARBA" id="ARBA00006987"/>
    </source>
</evidence>
<dbReference type="SUPFAM" id="SSF53850">
    <property type="entry name" value="Periplasmic binding protein-like II"/>
    <property type="match status" value="1"/>
</dbReference>
<dbReference type="Gene3D" id="3.40.190.150">
    <property type="entry name" value="Bordetella uptake gene, domain 1"/>
    <property type="match status" value="1"/>
</dbReference>
<gene>
    <name evidence="2" type="ordered locus">Rxyl_3134</name>
</gene>
<evidence type="ECO:0000313" key="2">
    <source>
        <dbReference type="EMBL" id="ABG06041.1"/>
    </source>
</evidence>
<dbReference type="eggNOG" id="COG3181">
    <property type="taxonomic scope" value="Bacteria"/>
</dbReference>
<proteinExistence type="inferred from homology"/>
<keyword evidence="3" id="KW-1185">Reference proteome</keyword>
<dbReference type="PIRSF" id="PIRSF017082">
    <property type="entry name" value="YflP"/>
    <property type="match status" value="1"/>
</dbReference>
<comment type="similarity">
    <text evidence="1">Belongs to the UPF0065 (bug) family.</text>
</comment>